<dbReference type="GO" id="GO:0003917">
    <property type="term" value="F:DNA topoisomerase type I (single strand cut, ATP-independent) activity"/>
    <property type="evidence" value="ECO:0007669"/>
    <property type="project" value="UniProtKB-UniRule"/>
</dbReference>
<dbReference type="EC" id="5.6.2.1" evidence="3"/>
<dbReference type="InterPro" id="IPR013034">
    <property type="entry name" value="DNA_topo_DNA_db_N_dom1"/>
</dbReference>
<feature type="region of interest" description="Disordered" evidence="11">
    <location>
        <begin position="1"/>
        <end position="64"/>
    </location>
</feature>
<dbReference type="InterPro" id="IPR013500">
    <property type="entry name" value="TopoI_cat_euk"/>
</dbReference>
<evidence type="ECO:0000256" key="3">
    <source>
        <dbReference type="ARBA" id="ARBA00012891"/>
    </source>
</evidence>
<evidence type="ECO:0000256" key="11">
    <source>
        <dbReference type="SAM" id="MobiDB-lite"/>
    </source>
</evidence>
<evidence type="ECO:0000256" key="5">
    <source>
        <dbReference type="ARBA" id="ARBA00023029"/>
    </source>
</evidence>
<dbReference type="PROSITE" id="PS00176">
    <property type="entry name" value="TOPO_IB_1"/>
    <property type="match status" value="1"/>
</dbReference>
<dbReference type="Gene3D" id="2.170.11.10">
    <property type="entry name" value="DNA Topoisomerase I, domain 2"/>
    <property type="match status" value="1"/>
</dbReference>
<dbReference type="Pfam" id="PF02919">
    <property type="entry name" value="Topoisom_I_N"/>
    <property type="match status" value="1"/>
</dbReference>
<evidence type="ECO:0000256" key="7">
    <source>
        <dbReference type="ARBA" id="ARBA00023235"/>
    </source>
</evidence>
<dbReference type="Gene3D" id="1.10.10.41">
    <property type="entry name" value="Yeast DNA topoisomerase - domain 1"/>
    <property type="match status" value="1"/>
</dbReference>
<feature type="active site" description="O-(3'-phospho-DNA)-tyrosine intermediate" evidence="9">
    <location>
        <position position="586"/>
    </location>
</feature>
<evidence type="ECO:0000256" key="10">
    <source>
        <dbReference type="SAM" id="Coils"/>
    </source>
</evidence>
<dbReference type="GO" id="GO:0005730">
    <property type="term" value="C:nucleolus"/>
    <property type="evidence" value="ECO:0007669"/>
    <property type="project" value="TreeGrafter"/>
</dbReference>
<dbReference type="FunFam" id="2.170.11.10:FF:000001">
    <property type="entry name" value="DNA topoisomerase I"/>
    <property type="match status" value="1"/>
</dbReference>
<evidence type="ECO:0000259" key="12">
    <source>
        <dbReference type="SMART" id="SM00435"/>
    </source>
</evidence>
<dbReference type="InterPro" id="IPR011010">
    <property type="entry name" value="DNA_brk_join_enz"/>
</dbReference>
<dbReference type="InterPro" id="IPR014727">
    <property type="entry name" value="TopoI_cat_a/b-sub_euk"/>
</dbReference>
<dbReference type="PROSITE" id="PS52038">
    <property type="entry name" value="TOPO_IB_2"/>
    <property type="match status" value="1"/>
</dbReference>
<comment type="caution">
    <text evidence="13">The sequence shown here is derived from an EMBL/GenBank/DDBJ whole genome shotgun (WGS) entry which is preliminary data.</text>
</comment>
<dbReference type="SUPFAM" id="SSF56349">
    <property type="entry name" value="DNA breaking-rejoining enzymes"/>
    <property type="match status" value="1"/>
</dbReference>
<gene>
    <name evidence="13" type="primary">TOP1</name>
    <name evidence="13" type="ORF">HK103_001580</name>
</gene>
<dbReference type="GO" id="GO:0003677">
    <property type="term" value="F:DNA binding"/>
    <property type="evidence" value="ECO:0007669"/>
    <property type="project" value="UniProtKB-UniRule"/>
</dbReference>
<keyword evidence="7 9" id="KW-0413">Isomerase</keyword>
<evidence type="ECO:0000256" key="8">
    <source>
        <dbReference type="ARBA" id="ARBA00033297"/>
    </source>
</evidence>
<keyword evidence="6 9" id="KW-0238">DNA-binding</keyword>
<dbReference type="SMART" id="SM00435">
    <property type="entry name" value="TOPEUc"/>
    <property type="match status" value="1"/>
</dbReference>
<dbReference type="InterPro" id="IPR001631">
    <property type="entry name" value="TopoI"/>
</dbReference>
<keyword evidence="10" id="KW-0175">Coiled coil</keyword>
<keyword evidence="14" id="KW-1185">Reference proteome</keyword>
<reference evidence="13" key="1">
    <citation type="submission" date="2020-05" db="EMBL/GenBank/DDBJ databases">
        <title>Phylogenomic resolution of chytrid fungi.</title>
        <authorList>
            <person name="Stajich J.E."/>
            <person name="Amses K."/>
            <person name="Simmons R."/>
            <person name="Seto K."/>
            <person name="Myers J."/>
            <person name="Bonds A."/>
            <person name="Quandt C.A."/>
            <person name="Barry K."/>
            <person name="Liu P."/>
            <person name="Grigoriev I."/>
            <person name="Longcore J.E."/>
            <person name="James T.Y."/>
        </authorList>
    </citation>
    <scope>NUCLEOTIDE SEQUENCE</scope>
    <source>
        <strain evidence="13">PLAUS21</strain>
    </source>
</reference>
<comment type="catalytic activity">
    <reaction evidence="1 9">
        <text>ATP-independent breakage of single-stranded DNA, followed by passage and rejoining.</text>
        <dbReference type="EC" id="5.6.2.1"/>
    </reaction>
</comment>
<evidence type="ECO:0000256" key="9">
    <source>
        <dbReference type="PROSITE-ProRule" id="PRU01382"/>
    </source>
</evidence>
<keyword evidence="5 9" id="KW-0799">Topoisomerase</keyword>
<feature type="coiled-coil region" evidence="10">
    <location>
        <begin position="503"/>
        <end position="567"/>
    </location>
</feature>
<feature type="compositionally biased region" description="Basic and acidic residues" evidence="11">
    <location>
        <begin position="35"/>
        <end position="47"/>
    </location>
</feature>
<dbReference type="AlphaFoldDB" id="A0AAD5Y0U0"/>
<dbReference type="GO" id="GO:0006260">
    <property type="term" value="P:DNA replication"/>
    <property type="evidence" value="ECO:0007669"/>
    <property type="project" value="TreeGrafter"/>
</dbReference>
<dbReference type="Pfam" id="PF14370">
    <property type="entry name" value="Topo_C_assoc"/>
    <property type="match status" value="1"/>
</dbReference>
<feature type="coiled-coil region" evidence="10">
    <location>
        <begin position="168"/>
        <end position="200"/>
    </location>
</feature>
<dbReference type="PANTHER" id="PTHR10290">
    <property type="entry name" value="DNA TOPOISOMERASE I"/>
    <property type="match status" value="1"/>
</dbReference>
<comment type="similarity">
    <text evidence="2 9">Belongs to the type IB topoisomerase family.</text>
</comment>
<dbReference type="Pfam" id="PF01028">
    <property type="entry name" value="Topoisom_I"/>
    <property type="match status" value="1"/>
</dbReference>
<evidence type="ECO:0000256" key="1">
    <source>
        <dbReference type="ARBA" id="ARBA00000213"/>
    </source>
</evidence>
<feature type="compositionally biased region" description="Acidic residues" evidence="11">
    <location>
        <begin position="48"/>
        <end position="60"/>
    </location>
</feature>
<dbReference type="InterPro" id="IPR018521">
    <property type="entry name" value="TopoIB_AS"/>
</dbReference>
<evidence type="ECO:0000256" key="2">
    <source>
        <dbReference type="ARBA" id="ARBA00006645"/>
    </source>
</evidence>
<dbReference type="InterPro" id="IPR008336">
    <property type="entry name" value="TopoI_DNA-bd_euk"/>
</dbReference>
<name>A0AAD5Y0U0_9FUNG</name>
<dbReference type="Proteomes" id="UP001210925">
    <property type="component" value="Unassembled WGS sequence"/>
</dbReference>
<protein>
    <recommendedName>
        <fullName evidence="4">DNA topoisomerase 1</fullName>
        <ecNumber evidence="3">5.6.2.1</ecNumber>
    </recommendedName>
    <alternativeName>
        <fullName evidence="8">DNA topoisomerase I</fullName>
    </alternativeName>
</protein>
<evidence type="ECO:0000313" key="14">
    <source>
        <dbReference type="Proteomes" id="UP001210925"/>
    </source>
</evidence>
<evidence type="ECO:0000313" key="13">
    <source>
        <dbReference type="EMBL" id="KAJ3252413.1"/>
    </source>
</evidence>
<dbReference type="SUPFAM" id="SSF56741">
    <property type="entry name" value="Eukaryotic DNA topoisomerase I, N-terminal DNA-binding fragment"/>
    <property type="match status" value="1"/>
</dbReference>
<proteinExistence type="inferred from homology"/>
<organism evidence="13 14">
    <name type="scientific">Boothiomyces macroporosus</name>
    <dbReference type="NCBI Taxonomy" id="261099"/>
    <lineage>
        <taxon>Eukaryota</taxon>
        <taxon>Fungi</taxon>
        <taxon>Fungi incertae sedis</taxon>
        <taxon>Chytridiomycota</taxon>
        <taxon>Chytridiomycota incertae sedis</taxon>
        <taxon>Chytridiomycetes</taxon>
        <taxon>Rhizophydiales</taxon>
        <taxon>Terramycetaceae</taxon>
        <taxon>Boothiomyces</taxon>
    </lineage>
</organism>
<dbReference type="GO" id="GO:0007059">
    <property type="term" value="P:chromosome segregation"/>
    <property type="evidence" value="ECO:0007669"/>
    <property type="project" value="TreeGrafter"/>
</dbReference>
<dbReference type="PANTHER" id="PTHR10290:SF3">
    <property type="entry name" value="DNA TOPOISOMERASE 1"/>
    <property type="match status" value="1"/>
</dbReference>
<dbReference type="GO" id="GO:0005694">
    <property type="term" value="C:chromosome"/>
    <property type="evidence" value="ECO:0007669"/>
    <property type="project" value="InterPro"/>
</dbReference>
<dbReference type="InterPro" id="IPR051062">
    <property type="entry name" value="Topoisomerase_IB"/>
</dbReference>
<feature type="domain" description="DNA topoisomerase I eukaryotic-type" evidence="12">
    <location>
        <begin position="223"/>
        <end position="600"/>
    </location>
</feature>
<dbReference type="CDD" id="cd03488">
    <property type="entry name" value="Topoisomer_IB_N_htopoI_like"/>
    <property type="match status" value="1"/>
</dbReference>
<dbReference type="InterPro" id="IPR013499">
    <property type="entry name" value="TopoI_euk"/>
</dbReference>
<dbReference type="PRINTS" id="PR00416">
    <property type="entry name" value="EUTPISMRASEI"/>
</dbReference>
<dbReference type="Gene3D" id="3.90.15.10">
    <property type="entry name" value="Topoisomerase I, Chain A, domain 3"/>
    <property type="match status" value="2"/>
</dbReference>
<dbReference type="GO" id="GO:0006265">
    <property type="term" value="P:DNA topological change"/>
    <property type="evidence" value="ECO:0007669"/>
    <property type="project" value="UniProtKB-UniRule"/>
</dbReference>
<dbReference type="InterPro" id="IPR036202">
    <property type="entry name" value="TopoI_DNA-bd_euk_N_sf"/>
</dbReference>
<dbReference type="EMBL" id="JADGKB010000142">
    <property type="protein sequence ID" value="KAJ3252413.1"/>
    <property type="molecule type" value="Genomic_DNA"/>
</dbReference>
<dbReference type="InterPro" id="IPR014711">
    <property type="entry name" value="TopoI_cat_a-hlx-sub_euk"/>
</dbReference>
<dbReference type="FunFam" id="1.10.10.41:FF:000001">
    <property type="entry name" value="DNA topoisomerase I"/>
    <property type="match status" value="1"/>
</dbReference>
<dbReference type="InterPro" id="IPR013030">
    <property type="entry name" value="DNA_topo_DNA_db_N_dom2"/>
</dbReference>
<sequence>MAKRTVEDSSDDEPMIVKSESNQQAKPKAKKIKVEKKEKIKKEKEEKEDSPEKEDDDEEEERKWWLEEKEDNGIKWTTLQHQGPLFPPPYEPHGVKMLYDVINQGKPVELTPAAEEVASFYAALLGTDNGNNPVFQKNFFADFLKTIKQEKIPNCPIKEFSKCDFTPIFDYLNKVKEEKKQMSKEEKKKLKEEKEAIDEIYGWCTMDGRKEKVGNYRIEPPGLFRGRGEHPKTGCLKLRVQPEQVTINIGADAKIPDPPKGHSWGTVSHDNTVTWLAMWKENVNESTKYIFLAATSSLKGQSDMKKFEKARELKVRQLATCLYFIDKLALRAGNEKGEDEADTVGCCSLRYEHITLEPPNKVVFDFLGKDSIRYVNTVEVIDQVYKNLKIFKKEPKTVGDDLFDRINEELRKTPADGTIAEKVLAYNRANRQVAVLCNHQRAVPKSHGTQMSRLTDKILAVKYQRQEVKQQILELEPSLKKQRPELLEPESDLDDEFIKRHEIALEEKEKERLEKLLIKENEKRKENGEELLNSLPEQKKKQTIPTMDKLEKKLQTLTDRIQAQKMQMVDKDENKQTALGTSKINYIDPRISAAWCNKYNVPLDKIFNRSLREKFKWAMESDKDWEF</sequence>
<dbReference type="Gene3D" id="1.10.132.10">
    <property type="match status" value="1"/>
</dbReference>
<accession>A0AAD5Y0U0</accession>
<dbReference type="InterPro" id="IPR048045">
    <property type="entry name" value="Topoisomer_I_DNA-bd"/>
</dbReference>
<evidence type="ECO:0000256" key="4">
    <source>
        <dbReference type="ARBA" id="ARBA00019632"/>
    </source>
</evidence>
<dbReference type="InterPro" id="IPR025834">
    <property type="entry name" value="TopoI_C_dom"/>
</dbReference>
<evidence type="ECO:0000256" key="6">
    <source>
        <dbReference type="ARBA" id="ARBA00023125"/>
    </source>
</evidence>